<evidence type="ECO:0000256" key="2">
    <source>
        <dbReference type="ARBA" id="ARBA00022692"/>
    </source>
</evidence>
<sequence>MDFFLRALVSRAEQLDRSQDLRAENLLVSVAMAIFATIFVFLRFFPRYLSLEAMRECPPSDNWVMVLAWLALMGHMIMNILLVDKGMGLHANMVPSDSLQALSNVCLGAEIFYFAGITLFRSAILLFYKRVWEDREFRTWGFTIATISAAWTIGCSLSAIFLPECYPAERLWMPSVEGDCTNLVARQFYIPIPDVLCSLAVFSLPIPRLLKLHIDGYQKFMLLVALLVGLCSVGSGFYHFWVLLKFTPTDMSYTLADVYTWRVIELFCGIVAGSLPVLVSKVLFCHFLTPPTAPTPPRATAMFMPTSDPKSIC</sequence>
<keyword evidence="2 6" id="KW-0812">Transmembrane</keyword>
<gene>
    <name evidence="8" type="ORF">N656DRAFT_811516</name>
</gene>
<dbReference type="GeneID" id="89942500"/>
<feature type="transmembrane region" description="Helical" evidence="6">
    <location>
        <begin position="261"/>
        <end position="279"/>
    </location>
</feature>
<evidence type="ECO:0000256" key="4">
    <source>
        <dbReference type="ARBA" id="ARBA00023136"/>
    </source>
</evidence>
<reference evidence="8" key="2">
    <citation type="submission" date="2023-05" db="EMBL/GenBank/DDBJ databases">
        <authorList>
            <consortium name="Lawrence Berkeley National Laboratory"/>
            <person name="Steindorff A."/>
            <person name="Hensen N."/>
            <person name="Bonometti L."/>
            <person name="Westerberg I."/>
            <person name="Brannstrom I.O."/>
            <person name="Guillou S."/>
            <person name="Cros-Aarteil S."/>
            <person name="Calhoun S."/>
            <person name="Haridas S."/>
            <person name="Kuo A."/>
            <person name="Mondo S."/>
            <person name="Pangilinan J."/>
            <person name="Riley R."/>
            <person name="Labutti K."/>
            <person name="Andreopoulos B."/>
            <person name="Lipzen A."/>
            <person name="Chen C."/>
            <person name="Yanf M."/>
            <person name="Daum C."/>
            <person name="Ng V."/>
            <person name="Clum A."/>
            <person name="Ohm R."/>
            <person name="Martin F."/>
            <person name="Silar P."/>
            <person name="Natvig D."/>
            <person name="Lalanne C."/>
            <person name="Gautier V."/>
            <person name="Ament-Velasquez S.L."/>
            <person name="Kruys A."/>
            <person name="Hutchinson M.I."/>
            <person name="Powell A.J."/>
            <person name="Barry K."/>
            <person name="Miller A.N."/>
            <person name="Grigoriev I.V."/>
            <person name="Debuchy R."/>
            <person name="Gladieux P."/>
            <person name="Thoren M.H."/>
            <person name="Johannesson H."/>
        </authorList>
    </citation>
    <scope>NUCLEOTIDE SEQUENCE</scope>
    <source>
        <strain evidence="8">CBS 508.74</strain>
    </source>
</reference>
<dbReference type="InterPro" id="IPR049326">
    <property type="entry name" value="Rhodopsin_dom_fungi"/>
</dbReference>
<comment type="similarity">
    <text evidence="5">Belongs to the SAT4 family.</text>
</comment>
<dbReference type="EMBL" id="MU853333">
    <property type="protein sequence ID" value="KAK4116601.1"/>
    <property type="molecule type" value="Genomic_DNA"/>
</dbReference>
<keyword evidence="9" id="KW-1185">Reference proteome</keyword>
<organism evidence="8 9">
    <name type="scientific">Canariomyces notabilis</name>
    <dbReference type="NCBI Taxonomy" id="2074819"/>
    <lineage>
        <taxon>Eukaryota</taxon>
        <taxon>Fungi</taxon>
        <taxon>Dikarya</taxon>
        <taxon>Ascomycota</taxon>
        <taxon>Pezizomycotina</taxon>
        <taxon>Sordariomycetes</taxon>
        <taxon>Sordariomycetidae</taxon>
        <taxon>Sordariales</taxon>
        <taxon>Chaetomiaceae</taxon>
        <taxon>Canariomyces</taxon>
    </lineage>
</organism>
<evidence type="ECO:0000313" key="8">
    <source>
        <dbReference type="EMBL" id="KAK4116601.1"/>
    </source>
</evidence>
<dbReference type="RefSeq" id="XP_064674171.1">
    <property type="nucleotide sequence ID" value="XM_064818374.1"/>
</dbReference>
<evidence type="ECO:0000256" key="5">
    <source>
        <dbReference type="ARBA" id="ARBA00038359"/>
    </source>
</evidence>
<keyword evidence="3 6" id="KW-1133">Transmembrane helix</keyword>
<evidence type="ECO:0000256" key="6">
    <source>
        <dbReference type="SAM" id="Phobius"/>
    </source>
</evidence>
<dbReference type="Proteomes" id="UP001302812">
    <property type="component" value="Unassembled WGS sequence"/>
</dbReference>
<name>A0AAN6YWF9_9PEZI</name>
<reference evidence="8" key="1">
    <citation type="journal article" date="2023" name="Mol. Phylogenet. Evol.">
        <title>Genome-scale phylogeny and comparative genomics of the fungal order Sordariales.</title>
        <authorList>
            <person name="Hensen N."/>
            <person name="Bonometti L."/>
            <person name="Westerberg I."/>
            <person name="Brannstrom I.O."/>
            <person name="Guillou S."/>
            <person name="Cros-Aarteil S."/>
            <person name="Calhoun S."/>
            <person name="Haridas S."/>
            <person name="Kuo A."/>
            <person name="Mondo S."/>
            <person name="Pangilinan J."/>
            <person name="Riley R."/>
            <person name="LaButti K."/>
            <person name="Andreopoulos B."/>
            <person name="Lipzen A."/>
            <person name="Chen C."/>
            <person name="Yan M."/>
            <person name="Daum C."/>
            <person name="Ng V."/>
            <person name="Clum A."/>
            <person name="Steindorff A."/>
            <person name="Ohm R.A."/>
            <person name="Martin F."/>
            <person name="Silar P."/>
            <person name="Natvig D.O."/>
            <person name="Lalanne C."/>
            <person name="Gautier V."/>
            <person name="Ament-Velasquez S.L."/>
            <person name="Kruys A."/>
            <person name="Hutchinson M.I."/>
            <person name="Powell A.J."/>
            <person name="Barry K."/>
            <person name="Miller A.N."/>
            <person name="Grigoriev I.V."/>
            <person name="Debuchy R."/>
            <person name="Gladieux P."/>
            <person name="Hiltunen Thoren M."/>
            <person name="Johannesson H."/>
        </authorList>
    </citation>
    <scope>NUCLEOTIDE SEQUENCE</scope>
    <source>
        <strain evidence="8">CBS 508.74</strain>
    </source>
</reference>
<feature type="transmembrane region" description="Helical" evidence="6">
    <location>
        <begin position="140"/>
        <end position="162"/>
    </location>
</feature>
<feature type="transmembrane region" description="Helical" evidence="6">
    <location>
        <begin position="102"/>
        <end position="128"/>
    </location>
</feature>
<keyword evidence="4 6" id="KW-0472">Membrane</keyword>
<evidence type="ECO:0000256" key="3">
    <source>
        <dbReference type="ARBA" id="ARBA00022989"/>
    </source>
</evidence>
<feature type="transmembrane region" description="Helical" evidence="6">
    <location>
        <begin position="63"/>
        <end position="82"/>
    </location>
</feature>
<dbReference type="PANTHER" id="PTHR33048:SF151">
    <property type="entry name" value="INTEGRAL MEMBRANE PROTEIN"/>
    <property type="match status" value="1"/>
</dbReference>
<evidence type="ECO:0000256" key="1">
    <source>
        <dbReference type="ARBA" id="ARBA00004141"/>
    </source>
</evidence>
<dbReference type="AlphaFoldDB" id="A0AAN6YWF9"/>
<protein>
    <recommendedName>
        <fullName evidence="7">Rhodopsin domain-containing protein</fullName>
    </recommendedName>
</protein>
<evidence type="ECO:0000313" key="9">
    <source>
        <dbReference type="Proteomes" id="UP001302812"/>
    </source>
</evidence>
<comment type="subcellular location">
    <subcellularLocation>
        <location evidence="1">Membrane</location>
        <topology evidence="1">Multi-pass membrane protein</topology>
    </subcellularLocation>
</comment>
<proteinExistence type="inferred from homology"/>
<accession>A0AAN6YWF9</accession>
<comment type="caution">
    <text evidence="8">The sequence shown here is derived from an EMBL/GenBank/DDBJ whole genome shotgun (WGS) entry which is preliminary data.</text>
</comment>
<dbReference type="GO" id="GO:0016020">
    <property type="term" value="C:membrane"/>
    <property type="evidence" value="ECO:0007669"/>
    <property type="project" value="UniProtKB-SubCell"/>
</dbReference>
<feature type="transmembrane region" description="Helical" evidence="6">
    <location>
        <begin position="222"/>
        <end position="241"/>
    </location>
</feature>
<dbReference type="PANTHER" id="PTHR33048">
    <property type="entry name" value="PTH11-LIKE INTEGRAL MEMBRANE PROTEIN (AFU_ORTHOLOGUE AFUA_5G11245)"/>
    <property type="match status" value="1"/>
</dbReference>
<evidence type="ECO:0000259" key="7">
    <source>
        <dbReference type="Pfam" id="PF20684"/>
    </source>
</evidence>
<feature type="domain" description="Rhodopsin" evidence="7">
    <location>
        <begin position="60"/>
        <end position="279"/>
    </location>
</feature>
<dbReference type="Pfam" id="PF20684">
    <property type="entry name" value="Fung_rhodopsin"/>
    <property type="match status" value="1"/>
</dbReference>
<feature type="transmembrane region" description="Helical" evidence="6">
    <location>
        <begin position="25"/>
        <end position="42"/>
    </location>
</feature>
<dbReference type="InterPro" id="IPR052337">
    <property type="entry name" value="SAT4-like"/>
</dbReference>